<evidence type="ECO:0000256" key="4">
    <source>
        <dbReference type="SAM" id="Coils"/>
    </source>
</evidence>
<gene>
    <name evidence="9" type="ordered locus">Cd36_35370</name>
    <name evidence="10" type="ORF">CD36_35370</name>
</gene>
<keyword evidence="6" id="KW-1133">Transmembrane helix</keyword>
<dbReference type="GeneID" id="8049933"/>
<name>B9WN52_CANDC</name>
<dbReference type="Pfam" id="PF04825">
    <property type="entry name" value="Rad21_Rec8_N"/>
    <property type="match status" value="1"/>
</dbReference>
<dbReference type="GO" id="GO:0030892">
    <property type="term" value="C:mitotic cohesin complex"/>
    <property type="evidence" value="ECO:0007669"/>
    <property type="project" value="TreeGrafter"/>
</dbReference>
<dbReference type="InterPro" id="IPR039781">
    <property type="entry name" value="Rad21/Rec8-like"/>
</dbReference>
<dbReference type="Gene3D" id="1.10.10.580">
    <property type="entry name" value="Structural maintenance of chromosome 1. Chain E"/>
    <property type="match status" value="1"/>
</dbReference>
<dbReference type="VEuPathDB" id="FungiDB:CD36_35370"/>
<keyword evidence="4" id="KW-0175">Coiled coil</keyword>
<evidence type="ECO:0000259" key="8">
    <source>
        <dbReference type="Pfam" id="PF04825"/>
    </source>
</evidence>
<feature type="compositionally biased region" description="Polar residues" evidence="5">
    <location>
        <begin position="365"/>
        <end position="380"/>
    </location>
</feature>
<evidence type="ECO:0000256" key="2">
    <source>
        <dbReference type="ARBA" id="ARBA00009870"/>
    </source>
</evidence>
<evidence type="ECO:0000313" key="10">
    <source>
        <dbReference type="EMBL" id="CAX40519.1"/>
    </source>
</evidence>
<organism evidence="10 11">
    <name type="scientific">Candida dubliniensis (strain CD36 / ATCC MYA-646 / CBS 7987 / NCPF 3949 / NRRL Y-17841)</name>
    <name type="common">Yeast</name>
    <dbReference type="NCBI Taxonomy" id="573826"/>
    <lineage>
        <taxon>Eukaryota</taxon>
        <taxon>Fungi</taxon>
        <taxon>Dikarya</taxon>
        <taxon>Ascomycota</taxon>
        <taxon>Saccharomycotina</taxon>
        <taxon>Pichiomycetes</taxon>
        <taxon>Debaryomycetaceae</taxon>
        <taxon>Candida/Lodderomyces clade</taxon>
        <taxon>Candida</taxon>
    </lineage>
</organism>
<dbReference type="RefSeq" id="XP_002422511.1">
    <property type="nucleotide sequence ID" value="XM_002422466.1"/>
</dbReference>
<feature type="coiled-coil region" evidence="4">
    <location>
        <begin position="468"/>
        <end position="495"/>
    </location>
</feature>
<feature type="region of interest" description="Disordered" evidence="5">
    <location>
        <begin position="337"/>
        <end position="391"/>
    </location>
</feature>
<dbReference type="Pfam" id="PF04824">
    <property type="entry name" value="Rad21_Rec8"/>
    <property type="match status" value="1"/>
</dbReference>
<keyword evidence="11" id="KW-1185">Reference proteome</keyword>
<dbReference type="InterPro" id="IPR023093">
    <property type="entry name" value="ScpA-like_C"/>
</dbReference>
<feature type="domain" description="Rad21/Rec8-like protein N-terminal" evidence="8">
    <location>
        <begin position="92"/>
        <end position="202"/>
    </location>
</feature>
<dbReference type="SUPFAM" id="SSF46785">
    <property type="entry name" value="Winged helix' DNA-binding domain"/>
    <property type="match status" value="1"/>
</dbReference>
<dbReference type="InterPro" id="IPR006910">
    <property type="entry name" value="Rad21_Rec8_N"/>
</dbReference>
<dbReference type="KEGG" id="cdu:CD36_35370"/>
<dbReference type="PANTHER" id="PTHR12585">
    <property type="entry name" value="SCC1 / RAD21 FAMILY MEMBER"/>
    <property type="match status" value="1"/>
</dbReference>
<dbReference type="OrthoDB" id="10071381at2759"/>
<dbReference type="GO" id="GO:0005634">
    <property type="term" value="C:nucleus"/>
    <property type="evidence" value="ECO:0007669"/>
    <property type="project" value="UniProtKB-SubCell"/>
</dbReference>
<dbReference type="GO" id="GO:0007064">
    <property type="term" value="P:mitotic sister chromatid cohesion"/>
    <property type="evidence" value="ECO:0007669"/>
    <property type="project" value="TreeGrafter"/>
</dbReference>
<dbReference type="InterPro" id="IPR006909">
    <property type="entry name" value="Rad21/Rec8_C_eu"/>
</dbReference>
<evidence type="ECO:0000256" key="6">
    <source>
        <dbReference type="SAM" id="Phobius"/>
    </source>
</evidence>
<dbReference type="Proteomes" id="UP000002605">
    <property type="component" value="Chromosome R"/>
</dbReference>
<comment type="subcellular location">
    <subcellularLocation>
        <location evidence="1">Nucleus</location>
    </subcellularLocation>
</comment>
<evidence type="ECO:0000256" key="1">
    <source>
        <dbReference type="ARBA" id="ARBA00004123"/>
    </source>
</evidence>
<feature type="transmembrane region" description="Helical" evidence="6">
    <location>
        <begin position="47"/>
        <end position="68"/>
    </location>
</feature>
<evidence type="ECO:0000256" key="5">
    <source>
        <dbReference type="SAM" id="MobiDB-lite"/>
    </source>
</evidence>
<evidence type="ECO:0000313" key="9">
    <source>
        <dbReference type="CGD" id="CAL0000161310"/>
    </source>
</evidence>
<dbReference type="EMBL" id="FM992695">
    <property type="protein sequence ID" value="CAX40519.1"/>
    <property type="molecule type" value="Genomic_DNA"/>
</dbReference>
<dbReference type="GO" id="GO:0003682">
    <property type="term" value="F:chromatin binding"/>
    <property type="evidence" value="ECO:0007669"/>
    <property type="project" value="TreeGrafter"/>
</dbReference>
<comment type="similarity">
    <text evidence="2">Belongs to the rad21 family.</text>
</comment>
<dbReference type="PANTHER" id="PTHR12585:SF69">
    <property type="entry name" value="FI11703P"/>
    <property type="match status" value="1"/>
</dbReference>
<keyword evidence="3" id="KW-0539">Nucleus</keyword>
<keyword evidence="6" id="KW-0472">Membrane</keyword>
<accession>B9WN52</accession>
<sequence length="650" mass="74163">MENLEGKRKKMTNASMSKFHKHLWFITTRKKKKEEKFRVSVFVNKSYLYEIASHSILFIFHIAFFLSLQLDSLIHSLRYYYIHSLIPTMIPDSIISKQGPLGHVWLAANYDKKLTKQQLMNTSIVKSTEYITNHPIITNASVSQESLSQTESTETITLRLSGQLLLGIVRIYSRKTKYLLDDVNDILYKLKASFKLSSGVNLGSDNISNQVNLPPQQTILHNLNSIILKDQVTSANLLQQEDLDLSDIHGNSTGSSLGGALNHSTYQSAYDYSDYDNSLEFPRYEEETAAPGHAEDFELDFDLNSDDDNSIEYGRDASISINDREISIISDGNKERTTGNIFDLDFGQPLDGLNDEEVGNENDRQLSTNPEQQEMSTESDPQPRRVRQKRTRITEDGQIITNNRKLVVDSQEAMEGLAIQQLKENQENILQGKDSAQYISLNLSDFEKLKLIEELAVPVATKKRKLWNLDAELQYRCAELALQEQQQQHNEDNQQHDFQLDQSFDNDSMDFDLSLPDFNDQHSDNFSDASVLDEEVDEEEDNNYTHTARVTEQIGQELIELFQSSNTVEFGKLIETDSEIHHRNPDKLPLGVVSRNKDRINSRKEATKCFFELLVLASNDCVSISQTPQETTIAGDINITSKDRLFSQFV</sequence>
<evidence type="ECO:0000259" key="7">
    <source>
        <dbReference type="Pfam" id="PF04824"/>
    </source>
</evidence>
<proteinExistence type="inferred from homology"/>
<feature type="domain" description="Rad21/Rec8-like protein C-terminal eukaryotic" evidence="7">
    <location>
        <begin position="601"/>
        <end position="627"/>
    </location>
</feature>
<evidence type="ECO:0000256" key="3">
    <source>
        <dbReference type="ARBA" id="ARBA00023242"/>
    </source>
</evidence>
<dbReference type="eggNOG" id="KOG1213">
    <property type="taxonomic scope" value="Eukaryota"/>
</dbReference>
<dbReference type="CGD" id="CAL0000161310">
    <property type="gene designation" value="Cd36_35370"/>
</dbReference>
<protein>
    <submittedName>
        <fullName evidence="10">Sister chromatid cohesion protein, putative</fullName>
    </submittedName>
</protein>
<keyword evidence="6" id="KW-0812">Transmembrane</keyword>
<evidence type="ECO:0000313" key="11">
    <source>
        <dbReference type="Proteomes" id="UP000002605"/>
    </source>
</evidence>
<reference evidence="10 11" key="1">
    <citation type="journal article" date="2009" name="Genome Res.">
        <title>Comparative genomics of the fungal pathogens Candida dubliniensis and Candida albicans.</title>
        <authorList>
            <person name="Jackson A.P."/>
            <person name="Gamble J.A."/>
            <person name="Yeomans T."/>
            <person name="Moran G.P."/>
            <person name="Saunders D."/>
            <person name="Harris D."/>
            <person name="Aslett M."/>
            <person name="Barrell J.F."/>
            <person name="Butler G."/>
            <person name="Citiulo F."/>
            <person name="Coleman D.C."/>
            <person name="de Groot P.W.J."/>
            <person name="Goodwin T.J."/>
            <person name="Quail M.A."/>
            <person name="McQuillan J."/>
            <person name="Munro C.A."/>
            <person name="Pain A."/>
            <person name="Poulter R.T."/>
            <person name="Rajandream M.A."/>
            <person name="Renauld H."/>
            <person name="Spiering M.J."/>
            <person name="Tivey A."/>
            <person name="Gow N.A.R."/>
            <person name="Barrell B."/>
            <person name="Sullivan D.J."/>
            <person name="Berriman M."/>
        </authorList>
    </citation>
    <scope>NUCLEOTIDE SEQUENCE [LARGE SCALE GENOMIC DNA]</scope>
    <source>
        <strain evidence="11">CD36 / ATCC MYA-646 / CBS 7987 / NCPF 3949 / NRRL Y-17841</strain>
    </source>
</reference>
<dbReference type="InterPro" id="IPR036390">
    <property type="entry name" value="WH_DNA-bd_sf"/>
</dbReference>
<dbReference type="AlphaFoldDB" id="B9WN52"/>
<dbReference type="HOGENOM" id="CLU_489354_0_0_1"/>
<dbReference type="GO" id="GO:1990414">
    <property type="term" value="P:replication-born double-strand break repair via sister chromatid exchange"/>
    <property type="evidence" value="ECO:0007669"/>
    <property type="project" value="TreeGrafter"/>
</dbReference>